<organism evidence="3 4">
    <name type="scientific">Rhizobium nepotum 39/7</name>
    <dbReference type="NCBI Taxonomy" id="1368418"/>
    <lineage>
        <taxon>Bacteria</taxon>
        <taxon>Pseudomonadati</taxon>
        <taxon>Pseudomonadota</taxon>
        <taxon>Alphaproteobacteria</taxon>
        <taxon>Hyphomicrobiales</taxon>
        <taxon>Rhizobiaceae</taxon>
        <taxon>Rhizobium/Agrobacterium group</taxon>
        <taxon>Rhizobium</taxon>
    </lineage>
</organism>
<feature type="compositionally biased region" description="Low complexity" evidence="1">
    <location>
        <begin position="98"/>
        <end position="108"/>
    </location>
</feature>
<dbReference type="Proteomes" id="UP000052068">
    <property type="component" value="Unassembled WGS sequence"/>
</dbReference>
<feature type="region of interest" description="Disordered" evidence="1">
    <location>
        <begin position="87"/>
        <end position="122"/>
    </location>
</feature>
<comment type="caution">
    <text evidence="3">The sequence shown here is derived from an EMBL/GenBank/DDBJ whole genome shotgun (WGS) entry which is preliminary data.</text>
</comment>
<reference evidence="3 4" key="1">
    <citation type="submission" date="2015-03" db="EMBL/GenBank/DDBJ databases">
        <title>Draft Genome Sequences of Agrobacterium nepotum Strain 39/7T (= CFBP 7436T = LMG 26435T) and Agrobacterium sp. Strain KFB 330 (= CFBP 8308 = LMG 28674).</title>
        <authorList>
            <person name="Kuzmanovic N."/>
            <person name="Pulawska J."/>
            <person name="Obradovic A."/>
        </authorList>
    </citation>
    <scope>NUCLEOTIDE SEQUENCE [LARGE SCALE GENOMIC DNA]</scope>
    <source>
        <strain evidence="3 4">39/7</strain>
    </source>
</reference>
<evidence type="ECO:0000313" key="4">
    <source>
        <dbReference type="Proteomes" id="UP000052068"/>
    </source>
</evidence>
<keyword evidence="4" id="KW-1185">Reference proteome</keyword>
<evidence type="ECO:0000313" key="3">
    <source>
        <dbReference type="EMBL" id="KJF68372.1"/>
    </source>
</evidence>
<name>A0ABR5CU60_9HYPH</name>
<evidence type="ECO:0000256" key="2">
    <source>
        <dbReference type="SAM" id="SignalP"/>
    </source>
</evidence>
<evidence type="ECO:0000256" key="1">
    <source>
        <dbReference type="SAM" id="MobiDB-lite"/>
    </source>
</evidence>
<keyword evidence="2" id="KW-0732">Signal</keyword>
<dbReference type="RefSeq" id="WP_045018990.1">
    <property type="nucleotide sequence ID" value="NZ_JWJH01000006.1"/>
</dbReference>
<gene>
    <name evidence="3" type="ORF">RS75_07815</name>
</gene>
<sequence>MSRTGFFLVIPALVLALSACNTTEALTPQVNVGHNGSQSTPVTQGDLDQMAAAADRAPAGAPATASSVPAYAPQNSLQAQAQALSNGNQYGEPLGQNQSPGQSRSPGNSQPPPSQQTAALAPAASGNSIRFLPIIGAPVQAVTPLSRQLGAEARAKGLTIRASNDNSADNILKGYFSAFADGGKVNVVYVWDILDANGTRLHRLQGQEAVAAKGSDPWAAVTDRVMQDIAAKTLNEYSSWKQSHRG</sequence>
<protein>
    <recommendedName>
        <fullName evidence="5">Lipoprotein</fullName>
    </recommendedName>
</protein>
<evidence type="ECO:0008006" key="5">
    <source>
        <dbReference type="Google" id="ProtNLM"/>
    </source>
</evidence>
<accession>A0ABR5CU60</accession>
<proteinExistence type="predicted"/>
<dbReference type="EMBL" id="JWJH01000006">
    <property type="protein sequence ID" value="KJF68372.1"/>
    <property type="molecule type" value="Genomic_DNA"/>
</dbReference>
<feature type="chain" id="PRO_5046303558" description="Lipoprotein" evidence="2">
    <location>
        <begin position="26"/>
        <end position="246"/>
    </location>
</feature>
<feature type="signal peptide" evidence="2">
    <location>
        <begin position="1"/>
        <end position="25"/>
    </location>
</feature>
<dbReference type="PROSITE" id="PS51257">
    <property type="entry name" value="PROKAR_LIPOPROTEIN"/>
    <property type="match status" value="1"/>
</dbReference>